<gene>
    <name evidence="4" type="primary">LOC108042423</name>
    <name evidence="2" type="synonym">108042423</name>
</gene>
<dbReference type="OrthoDB" id="7735752at2759"/>
<evidence type="ECO:0000313" key="3">
    <source>
        <dbReference type="Proteomes" id="UP001652680"/>
    </source>
</evidence>
<evidence type="ECO:0000256" key="1">
    <source>
        <dbReference type="SAM" id="MobiDB-lite"/>
    </source>
</evidence>
<protein>
    <submittedName>
        <fullName evidence="4">Protein three rows</fullName>
    </submittedName>
</protein>
<feature type="compositionally biased region" description="Basic and acidic residues" evidence="1">
    <location>
        <begin position="1232"/>
        <end position="1254"/>
    </location>
</feature>
<feature type="compositionally biased region" description="Polar residues" evidence="1">
    <location>
        <begin position="1324"/>
        <end position="1340"/>
    </location>
</feature>
<evidence type="ECO:0000313" key="2">
    <source>
        <dbReference type="EnsemblMetazoa" id="XP_016976172.1"/>
    </source>
</evidence>
<dbReference type="Proteomes" id="UP001652680">
    <property type="component" value="Unassembled WGS sequence"/>
</dbReference>
<keyword evidence="3" id="KW-1185">Reference proteome</keyword>
<feature type="region of interest" description="Disordered" evidence="1">
    <location>
        <begin position="1210"/>
        <end position="1386"/>
    </location>
</feature>
<proteinExistence type="predicted"/>
<reference evidence="3" key="1">
    <citation type="journal article" date="2021" name="Elife">
        <title>Highly contiguous assemblies of 101 drosophilid genomes.</title>
        <authorList>
            <person name="Kim B.Y."/>
            <person name="Wang J.R."/>
            <person name="Miller D.E."/>
            <person name="Barmina O."/>
            <person name="Delaney E."/>
            <person name="Thompson A."/>
            <person name="Comeault A.A."/>
            <person name="Peede D."/>
            <person name="D'Agostino E.R."/>
            <person name="Pelaez J."/>
            <person name="Aguilar J.M."/>
            <person name="Haji D."/>
            <person name="Matsunaga T."/>
            <person name="Armstrong E.E."/>
            <person name="Zych M."/>
            <person name="Ogawa Y."/>
            <person name="Stamenkovic-Radak M."/>
            <person name="Jelic M."/>
            <person name="Veselinovic M.S."/>
            <person name="Tanaskovic M."/>
            <person name="Eric P."/>
            <person name="Gao J.J."/>
            <person name="Katoh T.K."/>
            <person name="Toda M.J."/>
            <person name="Watabe H."/>
            <person name="Watada M."/>
            <person name="Davis J.S."/>
            <person name="Moyle L.C."/>
            <person name="Manoli G."/>
            <person name="Bertolini E."/>
            <person name="Kostal V."/>
            <person name="Hawley R.S."/>
            <person name="Takahashi A."/>
            <person name="Jones C.D."/>
            <person name="Price D.K."/>
            <person name="Whiteman N."/>
            <person name="Kopp A."/>
            <person name="Matute D.R."/>
            <person name="Petrov D.A."/>
        </authorList>
    </citation>
    <scope>NUCLEOTIDE SEQUENCE [LARGE SCALE GENOMIC DNA]</scope>
</reference>
<reference evidence="2" key="3">
    <citation type="submission" date="2025-05" db="UniProtKB">
        <authorList>
            <consortium name="EnsemblMetazoa"/>
        </authorList>
    </citation>
    <scope>IDENTIFICATION</scope>
</reference>
<sequence length="1386" mass="158312">MSGDIANLLKGSRSDVEKAFKKVEAELQEYTGGSRGGGDASYTLRYAMSVMRHICLVLRDTSPQNLDLYCDIVGVMLPHVVPYKEKPSLWESHLSSLRYIHHGLCQPSHLKARLKLYNLIRTQPCRLQGEADYKIYLGIHLKHFNSLHLQLHEQNPLDATTQLCYAMESLGELFEAMMQQNINQTGPLLVELNESLFGKRSRTFFKSLVQFLPSESLIKMFKPLLKLLASSSPSDLATQFPEYLSFTLALVQIDILSPQPNQQLSLQLLRMSKELFRHETNLSYSLQLLYYYIKLIYVREPTPDFKRTYIDLSRKFQLFFEHKCAAHAKDQWLTDLLVAIQRLQVTIHQSGSKFTSPLQFFWQQMEGEGSPEVFAAHLQLLKSCGGSAVNVTRSPLASNCPHEACQSVRRHCILAYGLCALEAYTNWQPTQEQKADKSPHKPLLEIVSFSMDLAKTMKCLSPTSMEIVRLVHKITVVASQVSCEEQISLLLAFLEPLQKLRPLIADKEMNELLRRLYKASCHCKDPNMASRLHASYLASLTNPATLRSQLCFYYHKQEKQGKEIQKCVYEWHESCPLPYPLTQAQKKQLYDTDFFAALEYLITPSVAAIQSLIRCRMSDYHLVLAARRMRKHVSMLKECEEIRAKLKHQRFLSRMDHLSLGHANAGLLLDATEAQKTSVSTKEMTESFLEELLLRQNLSQINIKREQRLVEFASEAISAFSYFFHQADQEPLGSEETPIDWQALIDDAVAAAMGLSTMGYRTQADDAWVLLLRMGRLLEERFTYLRALNHFLSQNEVHSRLKLKLSEEVEWAQELLDDLWPQLHNGRFYKREQTIVLLCFCHLANYYANKDCLSHAQLLLLHVEQLREEFPERLGKNDIVLITLQAVRFRLRYQQREPATPRMVMPLRLLDSLQDNLRNFCVLSSLDNNSLRLLLTTLVTESAECSANRLSERVALSNTLLRLALETGLALRAVEIFLSWLWINLQMENFDKAQSKLRLIEHCLDIKPLARIEALPEKKTIKDPAIIDLTSNMDFLQLVEPIRKQQHLNVDSPKLLSMRPNSPNSQLNLDRYLNMDLAPPTIRQNSQIQCLYFLMGCLHARLLFLQRNSEPLDEFYERAGSWLQENPEMSASLGSMLQVQQLYHVNYLRFRRKHAEAISTAQLGLKMRQQAVDINYACNFRAQLKTAHLELKPLDQEKTTQNKTLRRALVFNPSPEDNSGKGAGSTSAVMDKACKTKESTKKAPRFKIYEELELRPPSATGSSSGGSGTDSTPPSNHVDFNACQLIEISDDDDSPPVPLKPAKSKAKEKTKTKPTAKVCEVVKSDSSVEVASVPSITTRSTRSRKVPQPEDTTKTPNLSSRRPKRQVSETQAKGTESISTRRHNMH</sequence>
<feature type="compositionally biased region" description="Polar residues" evidence="1">
    <location>
        <begin position="1368"/>
        <end position="1378"/>
    </location>
</feature>
<dbReference type="EnsemblMetazoa" id="XM_017120683.1">
    <property type="protein sequence ID" value="XP_016976172.1"/>
    <property type="gene ID" value="LOC108042423"/>
</dbReference>
<dbReference type="RefSeq" id="XP_016976172.1">
    <property type="nucleotide sequence ID" value="XM_017120683.1"/>
</dbReference>
<dbReference type="GeneID" id="108042423"/>
<name>A0A6P4EDC1_DRORH</name>
<evidence type="ECO:0000313" key="4">
    <source>
        <dbReference type="RefSeq" id="XP_016976172.1"/>
    </source>
</evidence>
<reference evidence="4" key="2">
    <citation type="submission" date="2025-04" db="UniProtKB">
        <authorList>
            <consortium name="RefSeq"/>
        </authorList>
    </citation>
    <scope>IDENTIFICATION</scope>
</reference>
<accession>A0A6P4EDC1</accession>
<organism evidence="4">
    <name type="scientific">Drosophila rhopaloa</name>
    <name type="common">Fruit fly</name>
    <dbReference type="NCBI Taxonomy" id="1041015"/>
    <lineage>
        <taxon>Eukaryota</taxon>
        <taxon>Metazoa</taxon>
        <taxon>Ecdysozoa</taxon>
        <taxon>Arthropoda</taxon>
        <taxon>Hexapoda</taxon>
        <taxon>Insecta</taxon>
        <taxon>Pterygota</taxon>
        <taxon>Neoptera</taxon>
        <taxon>Endopterygota</taxon>
        <taxon>Diptera</taxon>
        <taxon>Brachycera</taxon>
        <taxon>Muscomorpha</taxon>
        <taxon>Ephydroidea</taxon>
        <taxon>Drosophilidae</taxon>
        <taxon>Drosophila</taxon>
        <taxon>Sophophora</taxon>
    </lineage>
</organism>